<reference evidence="3 4" key="1">
    <citation type="submission" date="2019-07" db="EMBL/GenBank/DDBJ databases">
        <authorList>
            <person name="Huq M.A."/>
        </authorList>
    </citation>
    <scope>NUCLEOTIDE SEQUENCE [LARGE SCALE GENOMIC DNA]</scope>
    <source>
        <strain evidence="3 4">MAH-3</strain>
    </source>
</reference>
<feature type="compositionally biased region" description="Polar residues" evidence="1">
    <location>
        <begin position="460"/>
        <end position="478"/>
    </location>
</feature>
<sequence>MKKPLLVILTLLLLVSNVFGQKNQMKAFIDYKSYYSPEQGPYIDLQFQFVAYTIKFAPVDSVLQAKIAVSTVVTSQPNGDTVYTNAFALESPRMRDSIVEDFFDNIRIPLQPGNYVAHVSLKDIYGNDKTLDGQIEVNVPDKFTQVSTSDILIAEVASPSSNMESPFQKSGYEILPRISNFYSQAMINLPYYLEVYNTNQIQDSSFGLRQQIVSTQTNQIMPGFSRFTKLKPSPVIPILRNIDISKLPSGSYHLTLEIIDRNSKTIGQAADYFFERINDIEVAENVDEIILDPAFQTSLTDDSLDYYLASLIPIARPAEVKSIMKTLKAKSPDLCRKHIQQFWVQTAGSNASAQWLTYKKNVQLVQKNYGNNFQDGFETDRGRVYLQYGPPNTIIVRETSPSEYPYEIWHYYKIKTFSNKRFVFYNPDLVNNAYRLLHSDMVGEQQNYKWQEMLVKRNNSNTNVDTNSGNNQYGTNSGYYYKQD</sequence>
<feature type="region of interest" description="Disordered" evidence="1">
    <location>
        <begin position="460"/>
        <end position="484"/>
    </location>
</feature>
<dbReference type="Pfam" id="PF20094">
    <property type="entry name" value="GWxTD_dom"/>
    <property type="match status" value="1"/>
</dbReference>
<dbReference type="RefSeq" id="WP_144333145.1">
    <property type="nucleotide sequence ID" value="NZ_VLPL01000004.1"/>
</dbReference>
<keyword evidence="4" id="KW-1185">Reference proteome</keyword>
<evidence type="ECO:0000256" key="1">
    <source>
        <dbReference type="SAM" id="MobiDB-lite"/>
    </source>
</evidence>
<dbReference type="AlphaFoldDB" id="A0A556MYN5"/>
<dbReference type="InterPro" id="IPR030959">
    <property type="entry name" value="GWxTD_dom"/>
</dbReference>
<accession>A0A556MYN5</accession>
<evidence type="ECO:0000313" key="3">
    <source>
        <dbReference type="EMBL" id="TSJ45026.1"/>
    </source>
</evidence>
<protein>
    <submittedName>
        <fullName evidence="3">GWxTD domain-containing protein</fullName>
    </submittedName>
</protein>
<dbReference type="NCBIfam" id="TIGR04514">
    <property type="entry name" value="GWxTD_dom"/>
    <property type="match status" value="1"/>
</dbReference>
<dbReference type="OrthoDB" id="1522692at2"/>
<dbReference type="EMBL" id="VLPL01000004">
    <property type="protein sequence ID" value="TSJ45026.1"/>
    <property type="molecule type" value="Genomic_DNA"/>
</dbReference>
<organism evidence="3 4">
    <name type="scientific">Fluviicola chungangensis</name>
    <dbReference type="NCBI Taxonomy" id="2597671"/>
    <lineage>
        <taxon>Bacteria</taxon>
        <taxon>Pseudomonadati</taxon>
        <taxon>Bacteroidota</taxon>
        <taxon>Flavobacteriia</taxon>
        <taxon>Flavobacteriales</taxon>
        <taxon>Crocinitomicaceae</taxon>
        <taxon>Fluviicola</taxon>
    </lineage>
</organism>
<gene>
    <name evidence="3" type="ORF">FO442_10550</name>
</gene>
<evidence type="ECO:0000313" key="4">
    <source>
        <dbReference type="Proteomes" id="UP000316008"/>
    </source>
</evidence>
<comment type="caution">
    <text evidence="3">The sequence shown here is derived from an EMBL/GenBank/DDBJ whole genome shotgun (WGS) entry which is preliminary data.</text>
</comment>
<proteinExistence type="predicted"/>
<evidence type="ECO:0000259" key="2">
    <source>
        <dbReference type="Pfam" id="PF20094"/>
    </source>
</evidence>
<name>A0A556MYN5_9FLAO</name>
<feature type="domain" description="GWxTD" evidence="2">
    <location>
        <begin position="329"/>
        <end position="440"/>
    </location>
</feature>
<dbReference type="Proteomes" id="UP000316008">
    <property type="component" value="Unassembled WGS sequence"/>
</dbReference>